<comment type="caution">
    <text evidence="2">The sequence shown here is derived from an EMBL/GenBank/DDBJ whole genome shotgun (WGS) entry which is preliminary data.</text>
</comment>
<dbReference type="EMBL" id="MNBE01000394">
    <property type="protein sequence ID" value="OKP10097.1"/>
    <property type="molecule type" value="Genomic_DNA"/>
</dbReference>
<evidence type="ECO:0000313" key="3">
    <source>
        <dbReference type="Proteomes" id="UP000186955"/>
    </source>
</evidence>
<dbReference type="Gene3D" id="3.30.70.270">
    <property type="match status" value="1"/>
</dbReference>
<accession>A0A1Q5UC93</accession>
<dbReference type="SUPFAM" id="SSF56672">
    <property type="entry name" value="DNA/RNA polymerases"/>
    <property type="match status" value="1"/>
</dbReference>
<dbReference type="Pfam" id="PF00078">
    <property type="entry name" value="RVT_1"/>
    <property type="match status" value="1"/>
</dbReference>
<feature type="domain" description="Reverse transcriptase" evidence="1">
    <location>
        <begin position="166"/>
        <end position="346"/>
    </location>
</feature>
<proteinExistence type="predicted"/>
<organism evidence="2 3">
    <name type="scientific">Penicillium subrubescens</name>
    <dbReference type="NCBI Taxonomy" id="1316194"/>
    <lineage>
        <taxon>Eukaryota</taxon>
        <taxon>Fungi</taxon>
        <taxon>Dikarya</taxon>
        <taxon>Ascomycota</taxon>
        <taxon>Pezizomycotina</taxon>
        <taxon>Eurotiomycetes</taxon>
        <taxon>Eurotiomycetidae</taxon>
        <taxon>Eurotiales</taxon>
        <taxon>Aspergillaceae</taxon>
        <taxon>Penicillium</taxon>
    </lineage>
</organism>
<evidence type="ECO:0000313" key="2">
    <source>
        <dbReference type="EMBL" id="OKP10097.1"/>
    </source>
</evidence>
<dbReference type="AlphaFoldDB" id="A0A1Q5UC93"/>
<dbReference type="STRING" id="1316194.A0A1Q5UC93"/>
<dbReference type="Gene3D" id="3.10.10.10">
    <property type="entry name" value="HIV Type 1 Reverse Transcriptase, subunit A, domain 1"/>
    <property type="match status" value="1"/>
</dbReference>
<evidence type="ECO:0000259" key="1">
    <source>
        <dbReference type="PROSITE" id="PS50878"/>
    </source>
</evidence>
<dbReference type="InterPro" id="IPR000477">
    <property type="entry name" value="RT_dom"/>
</dbReference>
<keyword evidence="3" id="KW-1185">Reference proteome</keyword>
<sequence length="358" mass="41068">MILGDPWLHDVNGRYSARKGYLDIFTKSGERTRCWNRADRTIGPPGVKALRVAQTEASSIQQLVRSVSDANRLQIGRVSLDDIEKALRPKKYLDPKDKLPKHYWQWLAAFSQQLADQLPPHRPGIDHKIPLKRDRNGVEEPPPYGPLYGMNKEELLYLRKTLTDLLGKNFIRVSQSPAAAPILLVRKPGGGVRFCVDYRGLNERTVKDRYPLPLIRETLRNMGHARWFTKLDIIAAFHKIRIHPGEEWKTAFRTRYGLYEWNVTPFGLTGAPATFQRYINQTLREYLDDFVSAYVDDIIIYTNGTLADHRRKVGEVLQKLMDAGLQCDIAKSEFEQDSVKYLGFIVEAGKGIHVDLKK</sequence>
<feature type="non-terminal residue" evidence="2">
    <location>
        <position position="358"/>
    </location>
</feature>
<dbReference type="Proteomes" id="UP000186955">
    <property type="component" value="Unassembled WGS sequence"/>
</dbReference>
<dbReference type="InterPro" id="IPR043502">
    <property type="entry name" value="DNA/RNA_pol_sf"/>
</dbReference>
<dbReference type="PANTHER" id="PTHR24559:SF444">
    <property type="entry name" value="REVERSE TRANSCRIPTASE DOMAIN-CONTAINING PROTEIN"/>
    <property type="match status" value="1"/>
</dbReference>
<dbReference type="PANTHER" id="PTHR24559">
    <property type="entry name" value="TRANSPOSON TY3-I GAG-POL POLYPROTEIN"/>
    <property type="match status" value="1"/>
</dbReference>
<dbReference type="CDD" id="cd01647">
    <property type="entry name" value="RT_LTR"/>
    <property type="match status" value="1"/>
</dbReference>
<dbReference type="InterPro" id="IPR043128">
    <property type="entry name" value="Rev_trsase/Diguanyl_cyclase"/>
</dbReference>
<dbReference type="PROSITE" id="PS50878">
    <property type="entry name" value="RT_POL"/>
    <property type="match status" value="1"/>
</dbReference>
<gene>
    <name evidence="2" type="ORF">PENSUB_4495</name>
</gene>
<protein>
    <submittedName>
        <fullName evidence="2">Transposon Ty3-I Gag-Pol polyprotein</fullName>
    </submittedName>
</protein>
<name>A0A1Q5UC93_9EURO</name>
<dbReference type="InterPro" id="IPR053134">
    <property type="entry name" value="RNA-dir_DNA_polymerase"/>
</dbReference>
<reference evidence="2 3" key="1">
    <citation type="submission" date="2016-10" db="EMBL/GenBank/DDBJ databases">
        <title>Genome sequence of the ascomycete fungus Penicillium subrubescens.</title>
        <authorList>
            <person name="De Vries R.P."/>
            <person name="Peng M."/>
            <person name="Dilokpimol A."/>
            <person name="Hilden K."/>
            <person name="Makela M.R."/>
            <person name="Grigoriev I."/>
            <person name="Riley R."/>
            <person name="Granchi Z."/>
        </authorList>
    </citation>
    <scope>NUCLEOTIDE SEQUENCE [LARGE SCALE GENOMIC DNA]</scope>
    <source>
        <strain evidence="2 3">CBS 132785</strain>
    </source>
</reference>